<protein>
    <submittedName>
        <fullName evidence="2">Uncharacterized protein</fullName>
    </submittedName>
</protein>
<evidence type="ECO:0000313" key="3">
    <source>
        <dbReference type="Proteomes" id="UP001501752"/>
    </source>
</evidence>
<evidence type="ECO:0000313" key="2">
    <source>
        <dbReference type="EMBL" id="GAA4875145.1"/>
    </source>
</evidence>
<proteinExistence type="predicted"/>
<organism evidence="2 3">
    <name type="scientific">Kitasatospora terrestris</name>
    <dbReference type="NCBI Taxonomy" id="258051"/>
    <lineage>
        <taxon>Bacteria</taxon>
        <taxon>Bacillati</taxon>
        <taxon>Actinomycetota</taxon>
        <taxon>Actinomycetes</taxon>
        <taxon>Kitasatosporales</taxon>
        <taxon>Streptomycetaceae</taxon>
        <taxon>Kitasatospora</taxon>
    </lineage>
</organism>
<accession>A0ABP9EL81</accession>
<feature type="region of interest" description="Disordered" evidence="1">
    <location>
        <begin position="143"/>
        <end position="177"/>
    </location>
</feature>
<sequence length="177" mass="18505">MASGLREMQLDGEERDAAYADRFAAGECEGLLLGTAGPGRGTVDIGFVRDVPGLHSVRLGPGVADPAPVGDCPELTLLHIGLDQRGRVDFSGLTRLAELQAPPQVGIETVAGLREVAVTGSTTVTDGDLHPLVDNPALTGVRLERGAPHHSHRPRRSAAADRVMPTVDPRAMPGRTG</sequence>
<dbReference type="EMBL" id="BAABIS010000001">
    <property type="protein sequence ID" value="GAA4875145.1"/>
    <property type="molecule type" value="Genomic_DNA"/>
</dbReference>
<keyword evidence="3" id="KW-1185">Reference proteome</keyword>
<evidence type="ECO:0000256" key="1">
    <source>
        <dbReference type="SAM" id="MobiDB-lite"/>
    </source>
</evidence>
<gene>
    <name evidence="2" type="ORF">GCM10023235_63000</name>
</gene>
<reference evidence="3" key="1">
    <citation type="journal article" date="2019" name="Int. J. Syst. Evol. Microbiol.">
        <title>The Global Catalogue of Microorganisms (GCM) 10K type strain sequencing project: providing services to taxonomists for standard genome sequencing and annotation.</title>
        <authorList>
            <consortium name="The Broad Institute Genomics Platform"/>
            <consortium name="The Broad Institute Genome Sequencing Center for Infectious Disease"/>
            <person name="Wu L."/>
            <person name="Ma J."/>
        </authorList>
    </citation>
    <scope>NUCLEOTIDE SEQUENCE [LARGE SCALE GENOMIC DNA]</scope>
    <source>
        <strain evidence="3">JCM 13006</strain>
    </source>
</reference>
<dbReference type="Proteomes" id="UP001501752">
    <property type="component" value="Unassembled WGS sequence"/>
</dbReference>
<name>A0ABP9EL81_9ACTN</name>
<comment type="caution">
    <text evidence="2">The sequence shown here is derived from an EMBL/GenBank/DDBJ whole genome shotgun (WGS) entry which is preliminary data.</text>
</comment>